<dbReference type="Pfam" id="PF01073">
    <property type="entry name" value="3Beta_HSD"/>
    <property type="match status" value="1"/>
</dbReference>
<organism evidence="5">
    <name type="scientific">Homalodisca liturata</name>
    <dbReference type="NCBI Taxonomy" id="320908"/>
    <lineage>
        <taxon>Eukaryota</taxon>
        <taxon>Metazoa</taxon>
        <taxon>Ecdysozoa</taxon>
        <taxon>Arthropoda</taxon>
        <taxon>Hexapoda</taxon>
        <taxon>Insecta</taxon>
        <taxon>Pterygota</taxon>
        <taxon>Neoptera</taxon>
        <taxon>Paraneoptera</taxon>
        <taxon>Hemiptera</taxon>
        <taxon>Auchenorrhyncha</taxon>
        <taxon>Membracoidea</taxon>
        <taxon>Cicadellidae</taxon>
        <taxon>Cicadellinae</taxon>
        <taxon>Proconiini</taxon>
        <taxon>Homalodisca</taxon>
    </lineage>
</organism>
<protein>
    <recommendedName>
        <fullName evidence="4">3-beta hydroxysteroid dehydrogenase/isomerase domain-containing protein</fullName>
    </recommendedName>
</protein>
<dbReference type="FunFam" id="3.40.50.720:FF:000495">
    <property type="entry name" value="3 hydroxysteroid dehydrogenase, putative"/>
    <property type="match status" value="1"/>
</dbReference>
<name>A0A1B6I447_9HEMI</name>
<dbReference type="Gene3D" id="3.40.50.720">
    <property type="entry name" value="NAD(P)-binding Rossmann-like Domain"/>
    <property type="match status" value="1"/>
</dbReference>
<dbReference type="PANTHER" id="PTHR43245">
    <property type="entry name" value="BIFUNCTIONAL POLYMYXIN RESISTANCE PROTEIN ARNA"/>
    <property type="match status" value="1"/>
</dbReference>
<feature type="domain" description="3-beta hydroxysteroid dehydrogenase/isomerase" evidence="4">
    <location>
        <begin position="11"/>
        <end position="287"/>
    </location>
</feature>
<keyword evidence="3" id="KW-0812">Transmembrane</keyword>
<keyword evidence="2 3" id="KW-0560">Oxidoreductase</keyword>
<feature type="transmembrane region" description="Helical" evidence="3">
    <location>
        <begin position="327"/>
        <end position="344"/>
    </location>
</feature>
<dbReference type="InterPro" id="IPR050177">
    <property type="entry name" value="Lipid_A_modif_metabolic_enz"/>
</dbReference>
<evidence type="ECO:0000256" key="2">
    <source>
        <dbReference type="ARBA" id="ARBA00023002"/>
    </source>
</evidence>
<dbReference type="PANTHER" id="PTHR43245:SF51">
    <property type="entry name" value="SHORT CHAIN DEHYDROGENASE_REDUCTASE FAMILY 42E, MEMBER 2"/>
    <property type="match status" value="1"/>
</dbReference>
<evidence type="ECO:0000256" key="3">
    <source>
        <dbReference type="RuleBase" id="RU004475"/>
    </source>
</evidence>
<evidence type="ECO:0000259" key="4">
    <source>
        <dbReference type="Pfam" id="PF01073"/>
    </source>
</evidence>
<accession>A0A1B6I447</accession>
<dbReference type="InterPro" id="IPR036291">
    <property type="entry name" value="NAD(P)-bd_dom_sf"/>
</dbReference>
<dbReference type="GO" id="GO:0016616">
    <property type="term" value="F:oxidoreductase activity, acting on the CH-OH group of donors, NAD or NADP as acceptor"/>
    <property type="evidence" value="ECO:0007669"/>
    <property type="project" value="InterPro"/>
</dbReference>
<keyword evidence="3" id="KW-0472">Membrane</keyword>
<evidence type="ECO:0000256" key="1">
    <source>
        <dbReference type="ARBA" id="ARBA00009219"/>
    </source>
</evidence>
<dbReference type="EMBL" id="GECU01026031">
    <property type="protein sequence ID" value="JAS81675.1"/>
    <property type="molecule type" value="Transcribed_RNA"/>
</dbReference>
<evidence type="ECO:0000313" key="5">
    <source>
        <dbReference type="EMBL" id="JAS81675.1"/>
    </source>
</evidence>
<dbReference type="InterPro" id="IPR002225">
    <property type="entry name" value="3Beta_OHSteriod_DH/Estase"/>
</dbReference>
<dbReference type="SUPFAM" id="SSF51735">
    <property type="entry name" value="NAD(P)-binding Rossmann-fold domains"/>
    <property type="match status" value="1"/>
</dbReference>
<gene>
    <name evidence="5" type="ORF">g.13849</name>
</gene>
<proteinExistence type="inferred from homology"/>
<keyword evidence="3" id="KW-1133">Transmembrane helix</keyword>
<reference evidence="5" key="1">
    <citation type="submission" date="2015-11" db="EMBL/GenBank/DDBJ databases">
        <title>De novo transcriptome assembly of four potential Pierce s Disease insect vectors from Arizona vineyards.</title>
        <authorList>
            <person name="Tassone E.E."/>
        </authorList>
    </citation>
    <scope>NUCLEOTIDE SEQUENCE</scope>
</reference>
<sequence>MTSCKMFLCDVTGGSGFLGQHVVRELQERDPRVTEIRVLDLKPYRNCLGHDVKKPIVSVVADVTEIESCRAAFQDVSCVIHCAAFVSYDFPADTDRLHRVNVIGTQNVIRLCQEMNVPRLVFTSTSEVTLVPYFHHGFFSAVVNQTENKATCPKDISRLVFSAYAGSKLQAERFVCEANGTTLKTGEKLRTVALRPTLLYGEEDRGFIPLIMRVADYCEGNFPRVSGPGGKHQLCYAGNAGWAHVCAKNALADNPEVAAGLPFFITDDSPITDITKLCVRLTQPPGEPSPYSHSWWSLPPFVTYALAAILEPLLGFFLPVLGAGPLPLPPTAAITFLGSIVLYNR</sequence>
<dbReference type="AlphaFoldDB" id="A0A1B6I447"/>
<dbReference type="GO" id="GO:0006694">
    <property type="term" value="P:steroid biosynthetic process"/>
    <property type="evidence" value="ECO:0007669"/>
    <property type="project" value="InterPro"/>
</dbReference>
<comment type="similarity">
    <text evidence="1 3">Belongs to the 3-beta-HSD family.</text>
</comment>
<feature type="non-terminal residue" evidence="5">
    <location>
        <position position="345"/>
    </location>
</feature>